<evidence type="ECO:0000256" key="5">
    <source>
        <dbReference type="ARBA" id="ARBA00023014"/>
    </source>
</evidence>
<dbReference type="SUPFAM" id="SSF54862">
    <property type="entry name" value="4Fe-4S ferredoxins"/>
    <property type="match status" value="1"/>
</dbReference>
<keyword evidence="5" id="KW-0411">Iron-sulfur</keyword>
<dbReference type="GO" id="GO:0016491">
    <property type="term" value="F:oxidoreductase activity"/>
    <property type="evidence" value="ECO:0007669"/>
    <property type="project" value="UniProtKB-ARBA"/>
</dbReference>
<keyword evidence="2" id="KW-0479">Metal-binding</keyword>
<dbReference type="InterPro" id="IPR004017">
    <property type="entry name" value="Cys_rich_dom"/>
</dbReference>
<evidence type="ECO:0000256" key="3">
    <source>
        <dbReference type="ARBA" id="ARBA00022737"/>
    </source>
</evidence>
<dbReference type="GO" id="GO:0046872">
    <property type="term" value="F:metal ion binding"/>
    <property type="evidence" value="ECO:0007669"/>
    <property type="project" value="UniProtKB-KW"/>
</dbReference>
<evidence type="ECO:0000313" key="8">
    <source>
        <dbReference type="EMBL" id="PTQ75051.1"/>
    </source>
</evidence>
<dbReference type="Pfam" id="PF12007">
    <property type="entry name" value="DUF3501"/>
    <property type="match status" value="1"/>
</dbReference>
<feature type="region of interest" description="Disordered" evidence="6">
    <location>
        <begin position="444"/>
        <end position="469"/>
    </location>
</feature>
<evidence type="ECO:0000256" key="1">
    <source>
        <dbReference type="ARBA" id="ARBA00022485"/>
    </source>
</evidence>
<feature type="domain" description="Cysteine-rich" evidence="7">
    <location>
        <begin position="204"/>
        <end position="287"/>
    </location>
</feature>
<dbReference type="Pfam" id="PF02754">
    <property type="entry name" value="CCG"/>
    <property type="match status" value="2"/>
</dbReference>
<proteinExistence type="predicted"/>
<evidence type="ECO:0000256" key="6">
    <source>
        <dbReference type="SAM" id="MobiDB-lite"/>
    </source>
</evidence>
<evidence type="ECO:0000259" key="7">
    <source>
        <dbReference type="Pfam" id="PF02754"/>
    </source>
</evidence>
<evidence type="ECO:0000256" key="4">
    <source>
        <dbReference type="ARBA" id="ARBA00023004"/>
    </source>
</evidence>
<accession>A0A2T5HU08</accession>
<keyword evidence="3" id="KW-0677">Repeat</keyword>
<reference evidence="8 9" key="1">
    <citation type="submission" date="2018-04" db="EMBL/GenBank/DDBJ databases">
        <title>Active sludge and wastewater microbial communities from Klosterneuburg, Austria.</title>
        <authorList>
            <person name="Wagner M."/>
        </authorList>
    </citation>
    <scope>NUCLEOTIDE SEQUENCE [LARGE SCALE GENOMIC DNA]</scope>
    <source>
        <strain evidence="8 9">Nm49</strain>
    </source>
</reference>
<sequence length="663" mass="74406">MATREGSLEAPKRHPIDWKNLDFYNETSLNQEMERVFDICHGCRRCVNLCTAFPRLFDLIDESASGELDSVNKQQFWEVVDRCYLCDMCFMTKCPYVPPHEWNIDFPHLMLRAKAVKYKNQGAGFRDKLLSSTDLMGKLATIPVVVQAVNAMNNTPAVRKIMDSTLGIHADRKLPEYTADKFRANAKPNDTFPVKDGARTPGKVAIYATCYVNYNEPGIGHDLLKILEHNEIPARLVEKEACCGMPKLELGDLDAVEKLKNENIPHLLKLAQDGYAILSAVPSCTLMYKQELPLMFPHDAAVQAVAAAMFDPFEYLALRNQENLLKTDFKKPLGNVAYHIPCHQRVQNFGKKTRDILQLIPDTTVNTVERCSGHDGTWGVKSEHFADSMKIGRPVFKQMAASNPDYISSDCAIAARHIEQGIGESKAQKLHPLTLLRLAYDPDTPHKPAVSDDQPGSHTPSPGEKQMTTTLTRENLLTLEAYAKIRKDFRAQMMAHKKTRKVPLGENITLIFEDALTIRYQIQEMLHVERIFQEAEIIHELETYTPLIPDGHNWKATMMIEYADPVVRAAKLATLVGIEDKVWVKVAGHAPVFAIADEDLERENSEKTSSVHFLRFELTPAMIQALHQNAALSMGVDHPAYQAAIDPVAADVRASLLNDLATA</sequence>
<gene>
    <name evidence="8" type="ORF">C8R26_1257</name>
</gene>
<feature type="domain" description="Cysteine-rich" evidence="7">
    <location>
        <begin position="336"/>
        <end position="412"/>
    </location>
</feature>
<keyword evidence="4" id="KW-0408">Iron</keyword>
<dbReference type="RefSeq" id="WP_107804048.1">
    <property type="nucleotide sequence ID" value="NZ_QAOI01000025.1"/>
</dbReference>
<keyword evidence="1" id="KW-0004">4Fe-4S</keyword>
<evidence type="ECO:0000313" key="9">
    <source>
        <dbReference type="Proteomes" id="UP000244128"/>
    </source>
</evidence>
<dbReference type="PANTHER" id="PTHR32479:SF19">
    <property type="entry name" value="ANAEROBIC GLYCEROL-3-PHOSPHATE DEHYDROGENASE SUBUNIT C"/>
    <property type="match status" value="1"/>
</dbReference>
<dbReference type="PANTHER" id="PTHR32479">
    <property type="entry name" value="GLYCOLATE OXIDASE IRON-SULFUR SUBUNIT"/>
    <property type="match status" value="1"/>
</dbReference>
<dbReference type="Proteomes" id="UP000244128">
    <property type="component" value="Unassembled WGS sequence"/>
</dbReference>
<dbReference type="AlphaFoldDB" id="A0A2T5HU08"/>
<protein>
    <submittedName>
        <fullName evidence="8">Fe-S oxidoreductase</fullName>
    </submittedName>
</protein>
<evidence type="ECO:0000256" key="2">
    <source>
        <dbReference type="ARBA" id="ARBA00022723"/>
    </source>
</evidence>
<name>A0A2T5HU08_9PROT</name>
<dbReference type="InterPro" id="IPR021890">
    <property type="entry name" value="DUF3501"/>
</dbReference>
<dbReference type="EMBL" id="QAOI01000025">
    <property type="protein sequence ID" value="PTQ75051.1"/>
    <property type="molecule type" value="Genomic_DNA"/>
</dbReference>
<comment type="caution">
    <text evidence="8">The sequence shown here is derived from an EMBL/GenBank/DDBJ whole genome shotgun (WGS) entry which is preliminary data.</text>
</comment>
<organism evidence="8 9">
    <name type="scientific">Nitrosomonas oligotropha</name>
    <dbReference type="NCBI Taxonomy" id="42354"/>
    <lineage>
        <taxon>Bacteria</taxon>
        <taxon>Pseudomonadati</taxon>
        <taxon>Pseudomonadota</taxon>
        <taxon>Betaproteobacteria</taxon>
        <taxon>Nitrosomonadales</taxon>
        <taxon>Nitrosomonadaceae</taxon>
        <taxon>Nitrosomonas</taxon>
    </lineage>
</organism>
<dbReference type="GO" id="GO:0051539">
    <property type="term" value="F:4 iron, 4 sulfur cluster binding"/>
    <property type="evidence" value="ECO:0007669"/>
    <property type="project" value="UniProtKB-KW"/>
</dbReference>